<evidence type="ECO:0000256" key="3">
    <source>
        <dbReference type="ARBA" id="ARBA00022691"/>
    </source>
</evidence>
<feature type="binding site" evidence="5">
    <location>
        <begin position="185"/>
        <end position="188"/>
    </location>
    <ligand>
        <name>substrate</name>
    </ligand>
</feature>
<keyword evidence="3 5" id="KW-0949">S-adenosyl-L-methionine</keyword>
<dbReference type="InterPro" id="IPR007848">
    <property type="entry name" value="Small_mtfrase_dom"/>
</dbReference>
<dbReference type="EMBL" id="JABWMJ010000003">
    <property type="protein sequence ID" value="NUZ05684.1"/>
    <property type="molecule type" value="Genomic_DNA"/>
</dbReference>
<dbReference type="NCBIfam" id="TIGR00536">
    <property type="entry name" value="hemK_fam"/>
    <property type="match status" value="1"/>
</dbReference>
<sequence>MSVTVAEALRQALAAGLARLDAQLLLAERLGKPRSWLLANDDAVLAPADAAAVEAWVRRRSAGEPLAYLTGRKDFHGFTFAVSPDVLVPRPDTEVLVDWALELLAGGLAGLERPEVVDLGTGSGAVAIAIERRAPRVAMLATDASGAALDVARRNAAALQSTVAFASGSWWGATGTRRFHLAVSNPPYIAPDDPHLAALAHEPIDALVADDHGTAALRAIVDGAPAHLEPGGWLLLEHGHEQATVVQAMLSARGFDAVETRIDLGANPRCTGGRWRSS</sequence>
<reference evidence="8 9" key="1">
    <citation type="submission" date="2020-06" db="EMBL/GenBank/DDBJ databases">
        <title>Schlegella sp. ID0723 isolated from air conditioner.</title>
        <authorList>
            <person name="Kim D.Y."/>
            <person name="Kim D.-U."/>
        </authorList>
    </citation>
    <scope>NUCLEOTIDE SEQUENCE [LARGE SCALE GENOMIC DNA]</scope>
    <source>
        <strain evidence="8 9">ID0723</strain>
    </source>
</reference>
<dbReference type="AlphaFoldDB" id="A0A7Y6NM93"/>
<evidence type="ECO:0000313" key="9">
    <source>
        <dbReference type="Proteomes" id="UP000529637"/>
    </source>
</evidence>
<evidence type="ECO:0000259" key="6">
    <source>
        <dbReference type="Pfam" id="PF05175"/>
    </source>
</evidence>
<evidence type="ECO:0000256" key="1">
    <source>
        <dbReference type="ARBA" id="ARBA00022603"/>
    </source>
</evidence>
<protein>
    <recommendedName>
        <fullName evidence="5">Release factor glutamine methyltransferase</fullName>
        <shortName evidence="5">RF MTase</shortName>
        <ecNumber evidence="5">2.1.1.297</ecNumber>
    </recommendedName>
    <alternativeName>
        <fullName evidence="5">N5-glutamine methyltransferase PrmC</fullName>
    </alternativeName>
    <alternativeName>
        <fullName evidence="5">Protein-(glutamine-N5) MTase PrmC</fullName>
    </alternativeName>
    <alternativeName>
        <fullName evidence="5">Protein-glutamine N-methyltransferase PrmC</fullName>
    </alternativeName>
</protein>
<dbReference type="InterPro" id="IPR029063">
    <property type="entry name" value="SAM-dependent_MTases_sf"/>
</dbReference>
<dbReference type="InterPro" id="IPR050320">
    <property type="entry name" value="N5-glutamine_MTase"/>
</dbReference>
<dbReference type="PROSITE" id="PS00092">
    <property type="entry name" value="N6_MTASE"/>
    <property type="match status" value="1"/>
</dbReference>
<dbReference type="SUPFAM" id="SSF53335">
    <property type="entry name" value="S-adenosyl-L-methionine-dependent methyltransferases"/>
    <property type="match status" value="1"/>
</dbReference>
<dbReference type="NCBIfam" id="TIGR03534">
    <property type="entry name" value="RF_mod_PrmC"/>
    <property type="match status" value="1"/>
</dbReference>
<feature type="domain" description="Release factor glutamine methyltransferase N-terminal" evidence="7">
    <location>
        <begin position="11"/>
        <end position="71"/>
    </location>
</feature>
<keyword evidence="2 5" id="KW-0808">Transferase</keyword>
<dbReference type="GO" id="GO:0032259">
    <property type="term" value="P:methylation"/>
    <property type="evidence" value="ECO:0007669"/>
    <property type="project" value="UniProtKB-KW"/>
</dbReference>
<dbReference type="CDD" id="cd02440">
    <property type="entry name" value="AdoMet_MTases"/>
    <property type="match status" value="1"/>
</dbReference>
<dbReference type="GO" id="GO:0102559">
    <property type="term" value="F:peptide chain release factor N(5)-glutamine methyltransferase activity"/>
    <property type="evidence" value="ECO:0007669"/>
    <property type="project" value="UniProtKB-EC"/>
</dbReference>
<dbReference type="Pfam" id="PF17827">
    <property type="entry name" value="PrmC_N"/>
    <property type="match status" value="1"/>
</dbReference>
<dbReference type="PANTHER" id="PTHR18895">
    <property type="entry name" value="HEMK METHYLTRANSFERASE"/>
    <property type="match status" value="1"/>
</dbReference>
<proteinExistence type="inferred from homology"/>
<dbReference type="InterPro" id="IPR004556">
    <property type="entry name" value="HemK-like"/>
</dbReference>
<evidence type="ECO:0000259" key="7">
    <source>
        <dbReference type="Pfam" id="PF17827"/>
    </source>
</evidence>
<feature type="domain" description="Methyltransferase small" evidence="6">
    <location>
        <begin position="97"/>
        <end position="193"/>
    </location>
</feature>
<dbReference type="RefSeq" id="WP_176067873.1">
    <property type="nucleotide sequence ID" value="NZ_JABWMJ010000003.1"/>
</dbReference>
<feature type="binding site" evidence="5">
    <location>
        <begin position="120"/>
        <end position="124"/>
    </location>
    <ligand>
        <name>S-adenosyl-L-methionine</name>
        <dbReference type="ChEBI" id="CHEBI:59789"/>
    </ligand>
</feature>
<accession>A0A7Y6NM93</accession>
<gene>
    <name evidence="5 8" type="primary">prmC</name>
    <name evidence="8" type="ORF">HQN59_07895</name>
</gene>
<dbReference type="GO" id="GO:0003676">
    <property type="term" value="F:nucleic acid binding"/>
    <property type="evidence" value="ECO:0007669"/>
    <property type="project" value="InterPro"/>
</dbReference>
<comment type="caution">
    <text evidence="8">The sequence shown here is derived from an EMBL/GenBank/DDBJ whole genome shotgun (WGS) entry which is preliminary data.</text>
</comment>
<comment type="function">
    <text evidence="5">Methylates the class 1 translation termination release factors RF1/PrfA and RF2/PrfB on the glutamine residue of the universally conserved GGQ motif.</text>
</comment>
<dbReference type="InterPro" id="IPR002052">
    <property type="entry name" value="DNA_methylase_N6_adenine_CS"/>
</dbReference>
<feature type="binding site" evidence="5">
    <location>
        <position position="185"/>
    </location>
    <ligand>
        <name>S-adenosyl-L-methionine</name>
        <dbReference type="ChEBI" id="CHEBI:59789"/>
    </ligand>
</feature>
<evidence type="ECO:0000256" key="5">
    <source>
        <dbReference type="HAMAP-Rule" id="MF_02126"/>
    </source>
</evidence>
<dbReference type="PANTHER" id="PTHR18895:SF74">
    <property type="entry name" value="MTRF1L RELEASE FACTOR GLUTAMINE METHYLTRANSFERASE"/>
    <property type="match status" value="1"/>
</dbReference>
<dbReference type="Pfam" id="PF05175">
    <property type="entry name" value="MTS"/>
    <property type="match status" value="1"/>
</dbReference>
<dbReference type="InterPro" id="IPR019874">
    <property type="entry name" value="RF_methyltr_PrmC"/>
</dbReference>
<dbReference type="Gene3D" id="1.10.8.10">
    <property type="entry name" value="DNA helicase RuvA subunit, C-terminal domain"/>
    <property type="match status" value="1"/>
</dbReference>
<feature type="binding site" evidence="5">
    <location>
        <position position="143"/>
    </location>
    <ligand>
        <name>S-adenosyl-L-methionine</name>
        <dbReference type="ChEBI" id="CHEBI:59789"/>
    </ligand>
</feature>
<feature type="binding site" evidence="5">
    <location>
        <position position="170"/>
    </location>
    <ligand>
        <name>S-adenosyl-L-methionine</name>
        <dbReference type="ChEBI" id="CHEBI:59789"/>
    </ligand>
</feature>
<dbReference type="InterPro" id="IPR040758">
    <property type="entry name" value="PrmC_N"/>
</dbReference>
<name>A0A7Y6NM93_9BURK</name>
<evidence type="ECO:0000256" key="4">
    <source>
        <dbReference type="ARBA" id="ARBA00048391"/>
    </source>
</evidence>
<comment type="catalytic activity">
    <reaction evidence="4 5">
        <text>L-glutaminyl-[peptide chain release factor] + S-adenosyl-L-methionine = N(5)-methyl-L-glutaminyl-[peptide chain release factor] + S-adenosyl-L-homocysteine + H(+)</text>
        <dbReference type="Rhea" id="RHEA:42896"/>
        <dbReference type="Rhea" id="RHEA-COMP:10271"/>
        <dbReference type="Rhea" id="RHEA-COMP:10272"/>
        <dbReference type="ChEBI" id="CHEBI:15378"/>
        <dbReference type="ChEBI" id="CHEBI:30011"/>
        <dbReference type="ChEBI" id="CHEBI:57856"/>
        <dbReference type="ChEBI" id="CHEBI:59789"/>
        <dbReference type="ChEBI" id="CHEBI:61891"/>
        <dbReference type="EC" id="2.1.1.297"/>
    </reaction>
</comment>
<evidence type="ECO:0000256" key="2">
    <source>
        <dbReference type="ARBA" id="ARBA00022679"/>
    </source>
</evidence>
<dbReference type="EC" id="2.1.1.297" evidence="5"/>
<evidence type="ECO:0000313" key="8">
    <source>
        <dbReference type="EMBL" id="NUZ05684.1"/>
    </source>
</evidence>
<keyword evidence="9" id="KW-1185">Reference proteome</keyword>
<organism evidence="8 9">
    <name type="scientific">Piscinibacter koreensis</name>
    <dbReference type="NCBI Taxonomy" id="2742824"/>
    <lineage>
        <taxon>Bacteria</taxon>
        <taxon>Pseudomonadati</taxon>
        <taxon>Pseudomonadota</taxon>
        <taxon>Betaproteobacteria</taxon>
        <taxon>Burkholderiales</taxon>
        <taxon>Sphaerotilaceae</taxon>
        <taxon>Piscinibacter</taxon>
    </lineage>
</organism>
<dbReference type="Proteomes" id="UP000529637">
    <property type="component" value="Unassembled WGS sequence"/>
</dbReference>
<comment type="similarity">
    <text evidence="5">Belongs to the protein N5-glutamine methyltransferase family. PrmC subfamily.</text>
</comment>
<dbReference type="Gene3D" id="3.40.50.150">
    <property type="entry name" value="Vaccinia Virus protein VP39"/>
    <property type="match status" value="1"/>
</dbReference>
<dbReference type="HAMAP" id="MF_02126">
    <property type="entry name" value="RF_methyltr_PrmC"/>
    <property type="match status" value="1"/>
</dbReference>
<keyword evidence="1 5" id="KW-0489">Methyltransferase</keyword>